<organism evidence="10">
    <name type="scientific">Turicibacter sanguinis</name>
    <dbReference type="NCBI Taxonomy" id="154288"/>
    <lineage>
        <taxon>Bacteria</taxon>
        <taxon>Bacillati</taxon>
        <taxon>Bacillota</taxon>
        <taxon>Erysipelotrichia</taxon>
        <taxon>Erysipelotrichales</taxon>
        <taxon>Turicibacteraceae</taxon>
        <taxon>Turicibacter</taxon>
    </lineage>
</organism>
<evidence type="ECO:0000256" key="1">
    <source>
        <dbReference type="ARBA" id="ARBA00004651"/>
    </source>
</evidence>
<dbReference type="RefSeq" id="WP_129821601.1">
    <property type="nucleotide sequence ID" value="NZ_RCYV01000014.1"/>
</dbReference>
<evidence type="ECO:0000313" key="10">
    <source>
        <dbReference type="EMBL" id="MTL94249.1"/>
    </source>
</evidence>
<comment type="subcellular location">
    <subcellularLocation>
        <location evidence="1">Cell membrane</location>
        <topology evidence="1">Multi-pass membrane protein</topology>
    </subcellularLocation>
</comment>
<evidence type="ECO:0000256" key="7">
    <source>
        <dbReference type="ARBA" id="ARBA00022989"/>
    </source>
</evidence>
<dbReference type="NCBIfam" id="TIGR00797">
    <property type="entry name" value="matE"/>
    <property type="match status" value="1"/>
</dbReference>
<keyword evidence="8" id="KW-0472">Membrane</keyword>
<accession>A0A6G2CNF3</accession>
<keyword evidence="7" id="KW-1133">Transmembrane helix</keyword>
<dbReference type="PANTHER" id="PTHR43823">
    <property type="entry name" value="SPORULATION PROTEIN YKVU"/>
    <property type="match status" value="1"/>
</dbReference>
<evidence type="ECO:0000256" key="9">
    <source>
        <dbReference type="ARBA" id="ARBA00023251"/>
    </source>
</evidence>
<dbReference type="Pfam" id="PF01554">
    <property type="entry name" value="MatE"/>
    <property type="match status" value="2"/>
</dbReference>
<dbReference type="GO" id="GO:0046677">
    <property type="term" value="P:response to antibiotic"/>
    <property type="evidence" value="ECO:0007669"/>
    <property type="project" value="UniProtKB-KW"/>
</dbReference>
<evidence type="ECO:0000256" key="8">
    <source>
        <dbReference type="ARBA" id="ARBA00023136"/>
    </source>
</evidence>
<dbReference type="InterPro" id="IPR048279">
    <property type="entry name" value="MdtK-like"/>
</dbReference>
<dbReference type="GO" id="GO:0042910">
    <property type="term" value="F:xenobiotic transmembrane transporter activity"/>
    <property type="evidence" value="ECO:0007669"/>
    <property type="project" value="InterPro"/>
</dbReference>
<dbReference type="EMBL" id="WMQV01000012">
    <property type="protein sequence ID" value="MTL94249.1"/>
    <property type="molecule type" value="Genomic_DNA"/>
</dbReference>
<proteinExistence type="inferred from homology"/>
<dbReference type="GO" id="GO:0005886">
    <property type="term" value="C:plasma membrane"/>
    <property type="evidence" value="ECO:0007669"/>
    <property type="project" value="UniProtKB-SubCell"/>
</dbReference>
<evidence type="ECO:0000256" key="2">
    <source>
        <dbReference type="ARBA" id="ARBA00008417"/>
    </source>
</evidence>
<dbReference type="InterPro" id="IPR051327">
    <property type="entry name" value="MATE_MepA_subfamily"/>
</dbReference>
<comment type="similarity">
    <text evidence="2">Belongs to the multi antimicrobial extrusion (MATE) (TC 2.A.66.1) family. MepA subfamily.</text>
</comment>
<name>A0A6G2CNF3_9FIRM</name>
<keyword evidence="5" id="KW-1003">Cell membrane</keyword>
<dbReference type="InterPro" id="IPR045070">
    <property type="entry name" value="MATE_MepA-like"/>
</dbReference>
<dbReference type="CDD" id="cd13143">
    <property type="entry name" value="MATE_MepA_like"/>
    <property type="match status" value="1"/>
</dbReference>
<sequence length="453" mass="50672">MSHEKLFENKSIQHLIVLFSFPTIFSLVLESFVSMIDTAFAGHLGSMSSIALSAMGLLTPILQILLAAQLIFGVSTSIVVSKRLGEKNQEKVNETFTIGFYGCGLFSIAISLLIFLLQDPLLFVLGASGEVRRYALQYLNLALIFNIFNSLGYMLVNMIRVFGYPKMEIIIGVISTLSNVFFNVLFTFILGLGFIGIAFATLTSSVIYFSCAVLFLMHKKLWMKKVHLTINPSKEILISIIKIGFVQFLMQALNSVSGFVINRRLIGLGYVSSIGAFAICNNINTVILLPLIGLTQGSQSVIAYFHGRQNHQSERIAKQKIVNYSLIYALVITIVSLLWTRPLLMIFTSDESLIQSAIPILRIMVAGFPFMGIIYTLITFMQVSKEEAKASQLEVVRQIVLLIPLVIVFSVLFSRFNIFNISAEQGMFLAFPLTNMIIVLFYFKKIKTIYKDD</sequence>
<dbReference type="GO" id="GO:0015297">
    <property type="term" value="F:antiporter activity"/>
    <property type="evidence" value="ECO:0007669"/>
    <property type="project" value="InterPro"/>
</dbReference>
<dbReference type="InterPro" id="IPR002528">
    <property type="entry name" value="MATE_fam"/>
</dbReference>
<comment type="caution">
    <text evidence="10">The sequence shown here is derived from an EMBL/GenBank/DDBJ whole genome shotgun (WGS) entry which is preliminary data.</text>
</comment>
<keyword evidence="6" id="KW-0812">Transmembrane</keyword>
<gene>
    <name evidence="10" type="ORF">GMA64_06895</name>
</gene>
<evidence type="ECO:0000256" key="6">
    <source>
        <dbReference type="ARBA" id="ARBA00022692"/>
    </source>
</evidence>
<dbReference type="PIRSF" id="PIRSF006603">
    <property type="entry name" value="DinF"/>
    <property type="match status" value="1"/>
</dbReference>
<evidence type="ECO:0000256" key="4">
    <source>
        <dbReference type="ARBA" id="ARBA00022448"/>
    </source>
</evidence>
<evidence type="ECO:0000256" key="3">
    <source>
        <dbReference type="ARBA" id="ARBA00022106"/>
    </source>
</evidence>
<dbReference type="PANTHER" id="PTHR43823:SF3">
    <property type="entry name" value="MULTIDRUG EXPORT PROTEIN MEPA"/>
    <property type="match status" value="1"/>
</dbReference>
<dbReference type="AlphaFoldDB" id="A0A6G2CNF3"/>
<keyword evidence="4" id="KW-0813">Transport</keyword>
<keyword evidence="9" id="KW-0046">Antibiotic resistance</keyword>
<protein>
    <recommendedName>
        <fullName evidence="3">Multidrug export protein MepA</fullName>
    </recommendedName>
</protein>
<evidence type="ECO:0000256" key="5">
    <source>
        <dbReference type="ARBA" id="ARBA00022475"/>
    </source>
</evidence>
<reference evidence="10" key="1">
    <citation type="journal article" date="2019" name="Nat. Med.">
        <title>A library of human gut bacterial isolates paired with longitudinal multiomics data enables mechanistic microbiome research.</title>
        <authorList>
            <person name="Poyet M."/>
            <person name="Groussin M."/>
            <person name="Gibbons S.M."/>
            <person name="Avila-Pacheco J."/>
            <person name="Jiang X."/>
            <person name="Kearney S.M."/>
            <person name="Perrotta A.R."/>
            <person name="Berdy B."/>
            <person name="Zhao S."/>
            <person name="Lieberman T.D."/>
            <person name="Swanson P.K."/>
            <person name="Smith M."/>
            <person name="Roesemann S."/>
            <person name="Alexander J.E."/>
            <person name="Rich S.A."/>
            <person name="Livny J."/>
            <person name="Vlamakis H."/>
            <person name="Clish C."/>
            <person name="Bullock K."/>
            <person name="Deik A."/>
            <person name="Scott J."/>
            <person name="Pierce K.A."/>
            <person name="Xavier R.J."/>
            <person name="Alm E.J."/>
        </authorList>
    </citation>
    <scope>NUCLEOTIDE SEQUENCE</scope>
    <source>
        <strain evidence="10">BIOML-A179</strain>
    </source>
</reference>